<evidence type="ECO:0000313" key="7">
    <source>
        <dbReference type="Proteomes" id="UP000003157"/>
    </source>
</evidence>
<evidence type="ECO:0000256" key="2">
    <source>
        <dbReference type="ARBA" id="ARBA00022801"/>
    </source>
</evidence>
<dbReference type="GO" id="GO:0004386">
    <property type="term" value="F:helicase activity"/>
    <property type="evidence" value="ECO:0007669"/>
    <property type="project" value="UniProtKB-KW"/>
</dbReference>
<dbReference type="STRING" id="100884.GCA_000269565_03392"/>
<dbReference type="HOGENOM" id="CLU_559863_0_0_9"/>
<dbReference type="NCBIfam" id="TIGR01613">
    <property type="entry name" value="primase_Cterm"/>
    <property type="match status" value="1"/>
</dbReference>
<dbReference type="InterPro" id="IPR014015">
    <property type="entry name" value="Helicase_SF3_DNA-vir"/>
</dbReference>
<dbReference type="OrthoDB" id="9763644at2"/>
<dbReference type="RefSeq" id="WP_008788655.1">
    <property type="nucleotide sequence ID" value="NZ_AKCB01000003.1"/>
</dbReference>
<dbReference type="GeneID" id="78231155"/>
<evidence type="ECO:0000256" key="3">
    <source>
        <dbReference type="ARBA" id="ARBA00022806"/>
    </source>
</evidence>
<comment type="caution">
    <text evidence="6">The sequence shown here is derived from an EMBL/GenBank/DDBJ whole genome shotgun (WGS) entry which is preliminary data.</text>
</comment>
<dbReference type="InterPro" id="IPR045455">
    <property type="entry name" value="NrS-1_pol-like_helicase"/>
</dbReference>
<evidence type="ECO:0000256" key="4">
    <source>
        <dbReference type="ARBA" id="ARBA00022840"/>
    </source>
</evidence>
<sequence>MADDVLNQIEQKLTQLENKDELKDCLLIECRKLDPEQREEVKRKLLSMDHLDKTWIDLVIKQISKAPSEYMIIEEMIRKYKIMFVDGLGIYIYSGKVWEKKSDNYMLKVIGKQMGKWKIGSRASSVLKQLKADCYEEVQFNLLPVFNFQNCTLELPTGRTHEHSADDLCSIMMEYDYNPQATYSDWHQFVMDICDDNEERYERLQMMCGYVLMNDCHLQKSFMLYGEGANGKSVFLNIIEQVFNKNNVSYLQLDGLGDKFQLIQLTDTLLNISTETKASTNGGEANFKKVVVGETVSACYKNKDFYKFKPRAKLIFALNEIPYSKEINYGFVRRLSYVKFVNQYVDEPKGEHQKKVNRNLEKRLIKNLSGIFNWCYEGYKKLCVLDRFPDIQDDHEMKDLFYDISSPIYSFFKDMKPLNERTLTRDIYSIYITWCKDNYVTPQNMSNFSKQFSTVSSGVYKYFDTTKNVELEDGKIQKVHLRGYEPI</sequence>
<dbReference type="InterPro" id="IPR027417">
    <property type="entry name" value="P-loop_NTPase"/>
</dbReference>
<dbReference type="Gene3D" id="3.40.50.300">
    <property type="entry name" value="P-loop containing nucleotide triphosphate hydrolases"/>
    <property type="match status" value="1"/>
</dbReference>
<evidence type="ECO:0000256" key="1">
    <source>
        <dbReference type="ARBA" id="ARBA00022741"/>
    </source>
</evidence>
<dbReference type="SUPFAM" id="SSF52540">
    <property type="entry name" value="P-loop containing nucleoside triphosphate hydrolases"/>
    <property type="match status" value="1"/>
</dbReference>
<feature type="domain" description="SF3 helicase" evidence="5">
    <location>
        <begin position="199"/>
        <end position="353"/>
    </location>
</feature>
<dbReference type="PANTHER" id="PTHR35372:SF2">
    <property type="entry name" value="SF3 HELICASE DOMAIN-CONTAINING PROTEIN"/>
    <property type="match status" value="1"/>
</dbReference>
<dbReference type="EMBL" id="ADKX01000028">
    <property type="protein sequence ID" value="EFW05216.1"/>
    <property type="molecule type" value="Genomic_DNA"/>
</dbReference>
<dbReference type="Pfam" id="PF19263">
    <property type="entry name" value="DUF5906"/>
    <property type="match status" value="1"/>
</dbReference>
<keyword evidence="1" id="KW-0547">Nucleotide-binding</keyword>
<dbReference type="eggNOG" id="COG3378">
    <property type="taxonomic scope" value="Bacteria"/>
</dbReference>
<dbReference type="InterPro" id="IPR006500">
    <property type="entry name" value="Helicase_put_C_phage/plasmid"/>
</dbReference>
<dbReference type="Proteomes" id="UP000003157">
    <property type="component" value="Unassembled WGS sequence"/>
</dbReference>
<dbReference type="Pfam" id="PF03288">
    <property type="entry name" value="Pox_D5"/>
    <property type="match status" value="1"/>
</dbReference>
<protein>
    <recommendedName>
        <fullName evidence="5">SF3 helicase domain-containing protein</fullName>
    </recommendedName>
</protein>
<accession>E7G9V7</accession>
<dbReference type="PROSITE" id="PS51206">
    <property type="entry name" value="SF3_HELICASE_1"/>
    <property type="match status" value="1"/>
</dbReference>
<dbReference type="GO" id="GO:0005524">
    <property type="term" value="F:ATP binding"/>
    <property type="evidence" value="ECO:0007669"/>
    <property type="project" value="UniProtKB-KW"/>
</dbReference>
<dbReference type="AlphaFoldDB" id="E7G9V7"/>
<reference evidence="6 7" key="1">
    <citation type="submission" date="2010-12" db="EMBL/GenBank/DDBJ databases">
        <title>The Genome Sequence of Coprobacillus sp. strain 29_1.</title>
        <authorList>
            <consortium name="The Broad Institute Genome Sequencing Platform"/>
            <person name="Earl A."/>
            <person name="Ward D."/>
            <person name="Feldgarden M."/>
            <person name="Gevers D."/>
            <person name="Daigneault M."/>
            <person name="Sibley C.D."/>
            <person name="White A."/>
            <person name="Strauss J."/>
            <person name="Allen-Vercoe E."/>
            <person name="Young S.K."/>
            <person name="Zeng Q."/>
            <person name="Gargeya S."/>
            <person name="Fitzgerald M."/>
            <person name="Haas B."/>
            <person name="Abouelleil A."/>
            <person name="Alvarado L."/>
            <person name="Arachchi H.M."/>
            <person name="Berlin A."/>
            <person name="Brown A."/>
            <person name="Chapman S.B."/>
            <person name="Chen Z."/>
            <person name="Dunbar C."/>
            <person name="Freedman E."/>
            <person name="Gearin G."/>
            <person name="Gellesch M."/>
            <person name="Goldberg J."/>
            <person name="Griggs A."/>
            <person name="Gujja S."/>
            <person name="Heilman E."/>
            <person name="Heiman D."/>
            <person name="Howarth C."/>
            <person name="Larson L."/>
            <person name="Lui A."/>
            <person name="MacDonald P.J.P."/>
            <person name="Mehta T."/>
            <person name="Montmayeur A."/>
            <person name="Murphy C."/>
            <person name="Neiman D."/>
            <person name="Pearson M."/>
            <person name="Priest M."/>
            <person name="Roberts A."/>
            <person name="Saif S."/>
            <person name="Shea T."/>
            <person name="Shenoy N."/>
            <person name="Sisk P."/>
            <person name="Stolte C."/>
            <person name="Sykes S."/>
            <person name="White J."/>
            <person name="Yandava C."/>
            <person name="Nusbaum C."/>
            <person name="Birren B."/>
        </authorList>
    </citation>
    <scope>NUCLEOTIDE SEQUENCE [LARGE SCALE GENOMIC DNA]</scope>
    <source>
        <strain evidence="6 7">29_1</strain>
    </source>
</reference>
<keyword evidence="4" id="KW-0067">ATP-binding</keyword>
<dbReference type="PANTHER" id="PTHR35372">
    <property type="entry name" value="ATP BINDING PROTEIN-RELATED"/>
    <property type="match status" value="1"/>
</dbReference>
<dbReference type="GO" id="GO:0016787">
    <property type="term" value="F:hydrolase activity"/>
    <property type="evidence" value="ECO:0007669"/>
    <property type="project" value="UniProtKB-KW"/>
</dbReference>
<evidence type="ECO:0000259" key="5">
    <source>
        <dbReference type="PROSITE" id="PS51206"/>
    </source>
</evidence>
<keyword evidence="2" id="KW-0378">Hydrolase</keyword>
<keyword evidence="3" id="KW-0347">Helicase</keyword>
<keyword evidence="7" id="KW-1185">Reference proteome</keyword>
<dbReference type="InterPro" id="IPR014818">
    <property type="entry name" value="Phage/plasmid_primase_P4_C"/>
</dbReference>
<proteinExistence type="predicted"/>
<dbReference type="Pfam" id="PF08706">
    <property type="entry name" value="D5_N"/>
    <property type="match status" value="1"/>
</dbReference>
<dbReference type="InterPro" id="IPR004968">
    <property type="entry name" value="DNA_primase/NTPase_C"/>
</dbReference>
<name>E7G9V7_9FIRM</name>
<dbReference type="InterPro" id="IPR051620">
    <property type="entry name" value="ORF904-like_C"/>
</dbReference>
<organism evidence="6 7">
    <name type="scientific">Coprobacillus cateniformis</name>
    <dbReference type="NCBI Taxonomy" id="100884"/>
    <lineage>
        <taxon>Bacteria</taxon>
        <taxon>Bacillati</taxon>
        <taxon>Bacillota</taxon>
        <taxon>Erysipelotrichia</taxon>
        <taxon>Erysipelotrichales</taxon>
        <taxon>Coprobacillaceae</taxon>
        <taxon>Coprobacillus</taxon>
    </lineage>
</organism>
<evidence type="ECO:0000313" key="6">
    <source>
        <dbReference type="EMBL" id="EFW05216.1"/>
    </source>
</evidence>
<gene>
    <name evidence="6" type="ORF">HMPREF9488_01547</name>
</gene>